<dbReference type="RefSeq" id="WP_152749252.1">
    <property type="nucleotide sequence ID" value="NZ_JBLZPT010000005.1"/>
</dbReference>
<dbReference type="Proteomes" id="UP000325438">
    <property type="component" value="Unassembled WGS sequence"/>
</dbReference>
<dbReference type="AlphaFoldDB" id="A0A5N7JSP9"/>
<feature type="signal peptide" evidence="1">
    <location>
        <begin position="1"/>
        <end position="23"/>
    </location>
</feature>
<feature type="chain" id="PRO_5024824135" evidence="1">
    <location>
        <begin position="24"/>
        <end position="249"/>
    </location>
</feature>
<proteinExistence type="predicted"/>
<keyword evidence="1" id="KW-0732">Signal</keyword>
<gene>
    <name evidence="2" type="ORF">F0170_09920</name>
</gene>
<evidence type="ECO:0000313" key="2">
    <source>
        <dbReference type="EMBL" id="MPQ84273.1"/>
    </source>
</evidence>
<sequence>MNLKKVRIAITVLTFSFAGHSLAEKSAVTEKDIYSVDEKTNSLNVTWPGGSKSFAHIVGAQGENTRALIDFNGGKALFYENLASRSAFRTYFTLVRQGKEILIDCIYADVRNDQNGVLINKAVCGLKKPLVEDYEDLAYTFTDEWKKTADVVVIDPLLSNPVSILNVDEADFGATKLRRVYGSQEDLSSSVPETLIDQKTKKHLFGLNPVFSVYQANALNDAVYLDVSSDNIANKFSRYDKASLSDLLR</sequence>
<name>A0A5N7JSP9_9PSED</name>
<dbReference type="EMBL" id="VUBA01000051">
    <property type="protein sequence ID" value="MPQ84273.1"/>
    <property type="molecule type" value="Genomic_DNA"/>
</dbReference>
<accession>A0A5N7JSP9</accession>
<organism evidence="2 3">
    <name type="scientific">Pseudomonas kitaguniensis</name>
    <dbReference type="NCBI Taxonomy" id="2607908"/>
    <lineage>
        <taxon>Bacteria</taxon>
        <taxon>Pseudomonadati</taxon>
        <taxon>Pseudomonadota</taxon>
        <taxon>Gammaproteobacteria</taxon>
        <taxon>Pseudomonadales</taxon>
        <taxon>Pseudomonadaceae</taxon>
        <taxon>Pseudomonas</taxon>
    </lineage>
</organism>
<protein>
    <submittedName>
        <fullName evidence="2">Uncharacterized protein</fullName>
    </submittedName>
</protein>
<evidence type="ECO:0000256" key="1">
    <source>
        <dbReference type="SAM" id="SignalP"/>
    </source>
</evidence>
<comment type="caution">
    <text evidence="2">The sequence shown here is derived from an EMBL/GenBank/DDBJ whole genome shotgun (WGS) entry which is preliminary data.</text>
</comment>
<evidence type="ECO:0000313" key="3">
    <source>
        <dbReference type="Proteomes" id="UP000325438"/>
    </source>
</evidence>
<reference evidence="2 3" key="1">
    <citation type="submission" date="2019-09" db="EMBL/GenBank/DDBJ databases">
        <title>The draft genomes of Allium pathogen Pseudomonas sp.</title>
        <authorList>
            <person name="Fujikawa T."/>
            <person name="Sawada H."/>
        </authorList>
    </citation>
    <scope>NUCLEOTIDE SEQUENCE [LARGE SCALE GENOMIC DNA]</scope>
    <source>
        <strain evidence="2 3">MAFF 730085</strain>
    </source>
</reference>